<dbReference type="GO" id="GO:0046040">
    <property type="term" value="P:IMP metabolic process"/>
    <property type="evidence" value="ECO:0007669"/>
    <property type="project" value="TreeGrafter"/>
</dbReference>
<dbReference type="InterPro" id="IPR042109">
    <property type="entry name" value="Adenylosuccinate_synth_dom1"/>
</dbReference>
<dbReference type="GO" id="GO:0005737">
    <property type="term" value="C:cytoplasm"/>
    <property type="evidence" value="ECO:0007669"/>
    <property type="project" value="TreeGrafter"/>
</dbReference>
<dbReference type="Pfam" id="PF00709">
    <property type="entry name" value="Adenylsucc_synt"/>
    <property type="match status" value="1"/>
</dbReference>
<accession>A0A7R9LAK3</accession>
<keyword evidence="1" id="KW-0436">Ligase</keyword>
<keyword evidence="2" id="KW-0479">Metal-binding</keyword>
<evidence type="ECO:0000256" key="5">
    <source>
        <dbReference type="ARBA" id="ARBA00022842"/>
    </source>
</evidence>
<dbReference type="EMBL" id="CAJPIZ010019030">
    <property type="protein sequence ID" value="CAG2116779.1"/>
    <property type="molecule type" value="Genomic_DNA"/>
</dbReference>
<evidence type="ECO:0000256" key="4">
    <source>
        <dbReference type="ARBA" id="ARBA00022755"/>
    </source>
</evidence>
<keyword evidence="3" id="KW-0547">Nucleotide-binding</keyword>
<dbReference type="AlphaFoldDB" id="A0A7R9LAK3"/>
<evidence type="ECO:0000256" key="1">
    <source>
        <dbReference type="ARBA" id="ARBA00022598"/>
    </source>
</evidence>
<name>A0A7R9LAK3_9ACAR</name>
<evidence type="ECO:0000313" key="6">
    <source>
        <dbReference type="EMBL" id="CAD7636762.1"/>
    </source>
</evidence>
<evidence type="ECO:0000256" key="3">
    <source>
        <dbReference type="ARBA" id="ARBA00022741"/>
    </source>
</evidence>
<dbReference type="SMART" id="SM00788">
    <property type="entry name" value="Adenylsucc_synt"/>
    <property type="match status" value="1"/>
</dbReference>
<sequence length="188" mass="20394">MKAGKSVLIEGANATMLDIDFGTYPFVTSSNCTVGGVCTGLGIPPRYIGDVTVKPGGASLYSTPSNRRSTRSNQPHRLLRLVVTPTSLPVFRRKGTVAYASAVGFGHAIHVTDITGRNAETRTHASNRTVGRSDKWIRAYRVAIHYISYVVIKITIKTNYEIPKSMSSIVALAPSMSTDFPAFILVFK</sequence>
<dbReference type="Proteomes" id="UP000759131">
    <property type="component" value="Unassembled WGS sequence"/>
</dbReference>
<dbReference type="PANTHER" id="PTHR11846">
    <property type="entry name" value="ADENYLOSUCCINATE SYNTHETASE"/>
    <property type="match status" value="1"/>
</dbReference>
<proteinExistence type="predicted"/>
<dbReference type="GO" id="GO:0044208">
    <property type="term" value="P:'de novo' AMP biosynthetic process"/>
    <property type="evidence" value="ECO:0007669"/>
    <property type="project" value="TreeGrafter"/>
</dbReference>
<dbReference type="GO" id="GO:0004019">
    <property type="term" value="F:adenylosuccinate synthase activity"/>
    <property type="evidence" value="ECO:0007669"/>
    <property type="project" value="InterPro"/>
</dbReference>
<gene>
    <name evidence="6" type="ORF">OSB1V03_LOCUS16736</name>
</gene>
<dbReference type="GO" id="GO:0000166">
    <property type="term" value="F:nucleotide binding"/>
    <property type="evidence" value="ECO:0007669"/>
    <property type="project" value="UniProtKB-KW"/>
</dbReference>
<dbReference type="Gene3D" id="3.40.440.10">
    <property type="entry name" value="Adenylosuccinate Synthetase, subunit A, domain 1"/>
    <property type="match status" value="1"/>
</dbReference>
<protein>
    <submittedName>
        <fullName evidence="6">Uncharacterized protein</fullName>
    </submittedName>
</protein>
<reference evidence="6" key="1">
    <citation type="submission" date="2020-11" db="EMBL/GenBank/DDBJ databases">
        <authorList>
            <person name="Tran Van P."/>
        </authorList>
    </citation>
    <scope>NUCLEOTIDE SEQUENCE</scope>
</reference>
<keyword evidence="7" id="KW-1185">Reference proteome</keyword>
<evidence type="ECO:0000256" key="2">
    <source>
        <dbReference type="ARBA" id="ARBA00022723"/>
    </source>
</evidence>
<dbReference type="OrthoDB" id="10265645at2759"/>
<keyword evidence="4" id="KW-0658">Purine biosynthesis</keyword>
<organism evidence="6">
    <name type="scientific">Medioppia subpectinata</name>
    <dbReference type="NCBI Taxonomy" id="1979941"/>
    <lineage>
        <taxon>Eukaryota</taxon>
        <taxon>Metazoa</taxon>
        <taxon>Ecdysozoa</taxon>
        <taxon>Arthropoda</taxon>
        <taxon>Chelicerata</taxon>
        <taxon>Arachnida</taxon>
        <taxon>Acari</taxon>
        <taxon>Acariformes</taxon>
        <taxon>Sarcoptiformes</taxon>
        <taxon>Oribatida</taxon>
        <taxon>Brachypylina</taxon>
        <taxon>Oppioidea</taxon>
        <taxon>Oppiidae</taxon>
        <taxon>Medioppia</taxon>
    </lineage>
</organism>
<dbReference type="GO" id="GO:0046872">
    <property type="term" value="F:metal ion binding"/>
    <property type="evidence" value="ECO:0007669"/>
    <property type="project" value="UniProtKB-KW"/>
</dbReference>
<dbReference type="InterPro" id="IPR027417">
    <property type="entry name" value="P-loop_NTPase"/>
</dbReference>
<feature type="non-terminal residue" evidence="6">
    <location>
        <position position="188"/>
    </location>
</feature>
<dbReference type="InterPro" id="IPR001114">
    <property type="entry name" value="Adenylosuccinate_synthetase"/>
</dbReference>
<evidence type="ECO:0000313" key="7">
    <source>
        <dbReference type="Proteomes" id="UP000759131"/>
    </source>
</evidence>
<dbReference type="PANTHER" id="PTHR11846:SF0">
    <property type="entry name" value="ADENYLOSUCCINATE SYNTHETASE"/>
    <property type="match status" value="1"/>
</dbReference>
<dbReference type="EMBL" id="OC873605">
    <property type="protein sequence ID" value="CAD7636762.1"/>
    <property type="molecule type" value="Genomic_DNA"/>
</dbReference>
<keyword evidence="5" id="KW-0460">Magnesium</keyword>
<dbReference type="SUPFAM" id="SSF52540">
    <property type="entry name" value="P-loop containing nucleoside triphosphate hydrolases"/>
    <property type="match status" value="1"/>
</dbReference>